<accession>A0A1Q9EF59</accession>
<name>A0A1Q9EF59_SYMMI</name>
<dbReference type="InterPro" id="IPR002110">
    <property type="entry name" value="Ankyrin_rpt"/>
</dbReference>
<dbReference type="AlphaFoldDB" id="A0A1Q9EF59"/>
<feature type="repeat" description="ANK" evidence="3">
    <location>
        <begin position="166"/>
        <end position="198"/>
    </location>
</feature>
<evidence type="ECO:0000256" key="4">
    <source>
        <dbReference type="SAM" id="MobiDB-lite"/>
    </source>
</evidence>
<evidence type="ECO:0000256" key="3">
    <source>
        <dbReference type="PROSITE-ProRule" id="PRU00023"/>
    </source>
</evidence>
<evidence type="ECO:0000256" key="1">
    <source>
        <dbReference type="ARBA" id="ARBA00022737"/>
    </source>
</evidence>
<dbReference type="PRINTS" id="PR01415">
    <property type="entry name" value="ANKYRIN"/>
</dbReference>
<feature type="repeat" description="ANK" evidence="3">
    <location>
        <begin position="199"/>
        <end position="231"/>
    </location>
</feature>
<dbReference type="OrthoDB" id="438594at2759"/>
<feature type="compositionally biased region" description="Acidic residues" evidence="4">
    <location>
        <begin position="1127"/>
        <end position="1140"/>
    </location>
</feature>
<reference evidence="5 6" key="1">
    <citation type="submission" date="2016-02" db="EMBL/GenBank/DDBJ databases">
        <title>Genome analysis of coral dinoflagellate symbionts highlights evolutionary adaptations to a symbiotic lifestyle.</title>
        <authorList>
            <person name="Aranda M."/>
            <person name="Li Y."/>
            <person name="Liew Y.J."/>
            <person name="Baumgarten S."/>
            <person name="Simakov O."/>
            <person name="Wilson M."/>
            <person name="Piel J."/>
            <person name="Ashoor H."/>
            <person name="Bougouffa S."/>
            <person name="Bajic V.B."/>
            <person name="Ryu T."/>
            <person name="Ravasi T."/>
            <person name="Bayer T."/>
            <person name="Micklem G."/>
            <person name="Kim H."/>
            <person name="Bhak J."/>
            <person name="Lajeunesse T.C."/>
            <person name="Voolstra C.R."/>
        </authorList>
    </citation>
    <scope>NUCLEOTIDE SEQUENCE [LARGE SCALE GENOMIC DNA]</scope>
    <source>
        <strain evidence="5 6">CCMP2467</strain>
    </source>
</reference>
<dbReference type="EMBL" id="LSRX01000169">
    <property type="protein sequence ID" value="OLQ06028.1"/>
    <property type="molecule type" value="Genomic_DNA"/>
</dbReference>
<dbReference type="InterPro" id="IPR051165">
    <property type="entry name" value="Multifunctional_ANK_Repeat"/>
</dbReference>
<dbReference type="Pfam" id="PF12796">
    <property type="entry name" value="Ank_2"/>
    <property type="match status" value="2"/>
</dbReference>
<dbReference type="Pfam" id="PF00023">
    <property type="entry name" value="Ank"/>
    <property type="match status" value="1"/>
</dbReference>
<dbReference type="Gene3D" id="1.25.40.20">
    <property type="entry name" value="Ankyrin repeat-containing domain"/>
    <property type="match status" value="4"/>
</dbReference>
<dbReference type="SMART" id="SM00248">
    <property type="entry name" value="ANK"/>
    <property type="match status" value="7"/>
</dbReference>
<feature type="region of interest" description="Disordered" evidence="4">
    <location>
        <begin position="911"/>
        <end position="932"/>
    </location>
</feature>
<comment type="caution">
    <text evidence="5">The sequence shown here is derived from an EMBL/GenBank/DDBJ whole genome shotgun (WGS) entry which is preliminary data.</text>
</comment>
<keyword evidence="1" id="KW-0677">Repeat</keyword>
<dbReference type="PANTHER" id="PTHR24123">
    <property type="entry name" value="ANKYRIN REPEAT-CONTAINING"/>
    <property type="match status" value="1"/>
</dbReference>
<feature type="region of interest" description="Disordered" evidence="4">
    <location>
        <begin position="720"/>
        <end position="759"/>
    </location>
</feature>
<feature type="compositionally biased region" description="Acidic residues" evidence="4">
    <location>
        <begin position="1033"/>
        <end position="1058"/>
    </location>
</feature>
<evidence type="ECO:0000256" key="2">
    <source>
        <dbReference type="ARBA" id="ARBA00023043"/>
    </source>
</evidence>
<feature type="compositionally biased region" description="Acidic residues" evidence="4">
    <location>
        <begin position="729"/>
        <end position="747"/>
    </location>
</feature>
<dbReference type="SUPFAM" id="SSF48403">
    <property type="entry name" value="Ankyrin repeat"/>
    <property type="match status" value="1"/>
</dbReference>
<feature type="repeat" description="ANK" evidence="3">
    <location>
        <begin position="351"/>
        <end position="383"/>
    </location>
</feature>
<feature type="compositionally biased region" description="Basic and acidic residues" evidence="4">
    <location>
        <begin position="996"/>
        <end position="1027"/>
    </location>
</feature>
<protein>
    <submittedName>
        <fullName evidence="5">Ankyrin-3</fullName>
    </submittedName>
</protein>
<feature type="repeat" description="ANK" evidence="3">
    <location>
        <begin position="553"/>
        <end position="585"/>
    </location>
</feature>
<dbReference type="PROSITE" id="PS50088">
    <property type="entry name" value="ANK_REPEAT"/>
    <property type="match status" value="4"/>
</dbReference>
<dbReference type="PROSITE" id="PS50297">
    <property type="entry name" value="ANK_REP_REGION"/>
    <property type="match status" value="2"/>
</dbReference>
<keyword evidence="2 3" id="KW-0040">ANK repeat</keyword>
<keyword evidence="6" id="KW-1185">Reference proteome</keyword>
<evidence type="ECO:0000313" key="5">
    <source>
        <dbReference type="EMBL" id="OLQ06028.1"/>
    </source>
</evidence>
<feature type="region of interest" description="Disordered" evidence="4">
    <location>
        <begin position="949"/>
        <end position="1144"/>
    </location>
</feature>
<proteinExistence type="predicted"/>
<feature type="compositionally biased region" description="Basic residues" evidence="4">
    <location>
        <begin position="1086"/>
        <end position="1118"/>
    </location>
</feature>
<sequence length="1229" mass="132818">MTAAAQSRRQFAQVQSVRLGWEREKSLNGVGKVGSKAGLLRQPRRAEGSAAGSDGAQYFVVLCPNLPHKDQGFVLSEATWAERGWCRAERLARKLAAREDGCILVVESAMRQTLALHTARLLHHAESLEETAMLDSSMGPDLLVLPFADFTQSPMAGANEDKAANEGQTPLMVASDNGHVEIVRLLLEAGANKDKAADQVHTPLLVAFVNGHVAIVRLLLEAGTDTDVSCGNLPLAAGGSLESAADNGPIDAPGLGKFSVESDRSRIGRVILQMVWKKLLYFLEQGDLHNYRFLLNQQAAFFFANTDIDPIDALVPYFQSQADPFTAPLDVAVEWFLHQNGFQEPVSRDPAGWTPLCYAVMAGSPSLISALLERKADCNDRISKHKKDFMFPKGMSVLALAAYFHNTAALQVLLAARASLHACDSHRKTPLHWACISDNDTAVRELGEARADLGQHSVPGVDPLHLACAFGSVGAMTEIFGRQQRCCLQNSLHFALGNEGGSALVISTLIQARADVNDKFHIINGLWRFIIFTQGLRHKFSPSLLTTLSYHAQGATPLLFSVITENLEAAQLLLAARAQPDIPNKRGKTPLDLASPLLATPEIRDSLREGKPLIHEVSEKQVDIKLPSKFSAVIKPILVRMAAADKKMPGVDALRAEIQTVLDLTKRLSNDEGEIDKYTWLIRKQLTFIKVPSFQDLVLTLDPALQDVVDAVNENRARRIAASAGSQEATDEDEDAYDDDDMDDPCEEGVHEDANAGAGGAGCDDLHELMNDFLGHAGASAGEAEQPSEEPIFPSSTIVIADDADDLAEPAGSSQDSGRALEMAATAAGPISDEVPIAVVDGANGGPTTLGSAAEAEASGCSGEAKASGCSAEAKASDEQVVVKPGISERAQKLARLAELKQRIEQLKGKKQLMGTAGSVSSEGPSEVPAGIPSESAEVTAAELREDYQQKQCKTKKMKPLPGSAKGARLPYNPYSPEVTMPDIGRMEQLAVRGTKKAEDKRGAKNPKKNGDADKKKNAKPEGEDKYGGYTAEEWEQWLDWEGEEMDDDGDWAAEPEEPAAPKRASKKRKAEASLEDDDEPEPSKKAVRGKAKAKAKAKASPKAKSKAKAKASAKKGAKASAKAPEPEPEEEEDGDDDDEPKVVTFARRYRAGSRKMAMAKFDAIRNAFMTIVRPKIKSKCPSSFEDPFWTHCVAEFKNWNIDLDTLEAACETAAESFVKKIEKENKKK</sequence>
<gene>
    <name evidence="5" type="primary">ANK3</name>
    <name evidence="5" type="ORF">AK812_SmicGene10701</name>
</gene>
<dbReference type="Proteomes" id="UP000186817">
    <property type="component" value="Unassembled WGS sequence"/>
</dbReference>
<dbReference type="InterPro" id="IPR036770">
    <property type="entry name" value="Ankyrin_rpt-contain_sf"/>
</dbReference>
<dbReference type="PANTHER" id="PTHR24123:SF33">
    <property type="entry name" value="PROTEIN HOS4"/>
    <property type="match status" value="1"/>
</dbReference>
<evidence type="ECO:0000313" key="6">
    <source>
        <dbReference type="Proteomes" id="UP000186817"/>
    </source>
</evidence>
<organism evidence="5 6">
    <name type="scientific">Symbiodinium microadriaticum</name>
    <name type="common">Dinoflagellate</name>
    <name type="synonym">Zooxanthella microadriatica</name>
    <dbReference type="NCBI Taxonomy" id="2951"/>
    <lineage>
        <taxon>Eukaryota</taxon>
        <taxon>Sar</taxon>
        <taxon>Alveolata</taxon>
        <taxon>Dinophyceae</taxon>
        <taxon>Suessiales</taxon>
        <taxon>Symbiodiniaceae</taxon>
        <taxon>Symbiodinium</taxon>
    </lineage>
</organism>